<dbReference type="InterPro" id="IPR019196">
    <property type="entry name" value="ABC_transp_unknown"/>
</dbReference>
<dbReference type="InterPro" id="IPR055396">
    <property type="entry name" value="DUF7088"/>
</dbReference>
<protein>
    <submittedName>
        <fullName evidence="3">Uncharacterized protein</fullName>
    </submittedName>
</protein>
<name>A0A382FRC4_9ZZZZ</name>
<gene>
    <name evidence="3" type="ORF">METZ01_LOCUS218404</name>
</gene>
<accession>A0A382FRC4</accession>
<dbReference type="AlphaFoldDB" id="A0A382FRC4"/>
<reference evidence="3" key="1">
    <citation type="submission" date="2018-05" db="EMBL/GenBank/DDBJ databases">
        <authorList>
            <person name="Lanie J.A."/>
            <person name="Ng W.-L."/>
            <person name="Kazmierczak K.M."/>
            <person name="Andrzejewski T.M."/>
            <person name="Davidsen T.M."/>
            <person name="Wayne K.J."/>
            <person name="Tettelin H."/>
            <person name="Glass J.I."/>
            <person name="Rusch D."/>
            <person name="Podicherti R."/>
            <person name="Tsui H.-C.T."/>
            <person name="Winkler M.E."/>
        </authorList>
    </citation>
    <scope>NUCLEOTIDE SEQUENCE</scope>
</reference>
<dbReference type="Pfam" id="PF09822">
    <property type="entry name" value="ABC_transp_aux"/>
    <property type="match status" value="1"/>
</dbReference>
<organism evidence="3">
    <name type="scientific">marine metagenome</name>
    <dbReference type="NCBI Taxonomy" id="408172"/>
    <lineage>
        <taxon>unclassified sequences</taxon>
        <taxon>metagenomes</taxon>
        <taxon>ecological metagenomes</taxon>
    </lineage>
</organism>
<proteinExistence type="predicted"/>
<feature type="domain" description="DUF7088" evidence="2">
    <location>
        <begin position="10"/>
        <end position="111"/>
    </location>
</feature>
<dbReference type="Pfam" id="PF23357">
    <property type="entry name" value="DUF7088"/>
    <property type="match status" value="1"/>
</dbReference>
<evidence type="ECO:0000259" key="1">
    <source>
        <dbReference type="Pfam" id="PF09822"/>
    </source>
</evidence>
<evidence type="ECO:0000313" key="3">
    <source>
        <dbReference type="EMBL" id="SVB65550.1"/>
    </source>
</evidence>
<evidence type="ECO:0000259" key="2">
    <source>
        <dbReference type="Pfam" id="PF23357"/>
    </source>
</evidence>
<feature type="non-terminal residue" evidence="3">
    <location>
        <position position="395"/>
    </location>
</feature>
<feature type="domain" description="ABC-type uncharacterised transport system" evidence="1">
    <location>
        <begin position="146"/>
        <end position="388"/>
    </location>
</feature>
<sequence>MYRRFDLTDNKMYSLSSSSKNVVAKIEDLLTMKVYFSEDLPNELGNTKRYLQDILEEYAAHSNDNLRFYFTVPESSEDLENEARKDGIQPVQMQVVENDKLEIKRVYLGIALFYEDKKEIIPVIQTTTGLEYLITTKIKTLVDTDKKTIGLANLDSDNEIKTQNLSSQLSQHYNVRNTDVAAPVDDQIDVLLVSGTSDTLDSLIASNIDSFLDSGRGVLFTQSGVDTDIALQQANAIQSDVFSFLRSYGLILKNNLVLDRSCGRVQVQQQMGFFRMNVPMEYPFLPIVQSFNENELIVNGLEQVHLFFPSEVQVDTVLSDKVVDVVDLFSSSNNSGIMEGRFMLNPDPKNNPFLRNLDQSGKLLCASSKLTSGGELILVSDSRFLSDDGGMSIPV</sequence>
<dbReference type="EMBL" id="UINC01051415">
    <property type="protein sequence ID" value="SVB65550.1"/>
    <property type="molecule type" value="Genomic_DNA"/>
</dbReference>